<dbReference type="RefSeq" id="WP_039477854.1">
    <property type="nucleotide sequence ID" value="NZ_JSYN01000018.1"/>
</dbReference>
<accession>A0A0C1FIR0</accession>
<proteinExistence type="predicted"/>
<evidence type="ECO:0000256" key="1">
    <source>
        <dbReference type="SAM" id="Phobius"/>
    </source>
</evidence>
<dbReference type="EMBL" id="JSYN01000018">
    <property type="protein sequence ID" value="KIA92827.1"/>
    <property type="molecule type" value="Genomic_DNA"/>
</dbReference>
<reference evidence="2 3" key="1">
    <citation type="submission" date="2014-10" db="EMBL/GenBank/DDBJ databases">
        <title>Pedobacter Kyungheensis.</title>
        <authorList>
            <person name="Anderson B.M."/>
            <person name="Newman J.D."/>
        </authorList>
    </citation>
    <scope>NUCLEOTIDE SEQUENCE [LARGE SCALE GENOMIC DNA]</scope>
    <source>
        <strain evidence="2 3">KACC 16221</strain>
    </source>
</reference>
<evidence type="ECO:0000313" key="2">
    <source>
        <dbReference type="EMBL" id="KIA92827.1"/>
    </source>
</evidence>
<dbReference type="InterPro" id="IPR021484">
    <property type="entry name" value="DUF3137"/>
</dbReference>
<keyword evidence="1" id="KW-0812">Transmembrane</keyword>
<dbReference type="AlphaFoldDB" id="A0A0C1FIR0"/>
<dbReference type="Proteomes" id="UP000031246">
    <property type="component" value="Unassembled WGS sequence"/>
</dbReference>
<keyword evidence="3" id="KW-1185">Reference proteome</keyword>
<sequence>MQFGIDGNVALQQVLATMEIERKKIASTQTKGYIFILLGIAVAVLGIMLGFPILLPVIVGLIPLIYGGVLHYKISDDLAAYKNAYKRDVIGAALKFLDESLALQPNAGIEASEFVYTQLFTQDPDRYNTEDLVTGSAGKTRFYFAEVHAEYKTVTQTKNGTRTEWHDIFKGIIFAADFNKNFNGITVVRPKGFANALGAWFSKNVFSFGGSDVVKLENPDFDKAFVTYGSDQVEARYILTPAMMERILKLNHESKYDITLSFIESRMYIAFPLDRNYFEAPVFKSLINAEALNDDIRAVKFMYDIVQELDLNTRIWGRD</sequence>
<dbReference type="OrthoDB" id="4960523at2"/>
<evidence type="ECO:0000313" key="3">
    <source>
        <dbReference type="Proteomes" id="UP000031246"/>
    </source>
</evidence>
<keyword evidence="1" id="KW-1133">Transmembrane helix</keyword>
<organism evidence="2 3">
    <name type="scientific">Pedobacter kyungheensis</name>
    <dbReference type="NCBI Taxonomy" id="1069985"/>
    <lineage>
        <taxon>Bacteria</taxon>
        <taxon>Pseudomonadati</taxon>
        <taxon>Bacteroidota</taxon>
        <taxon>Sphingobacteriia</taxon>
        <taxon>Sphingobacteriales</taxon>
        <taxon>Sphingobacteriaceae</taxon>
        <taxon>Pedobacter</taxon>
    </lineage>
</organism>
<protein>
    <submittedName>
        <fullName evidence="2">Galanin</fullName>
    </submittedName>
</protein>
<dbReference type="Pfam" id="PF11335">
    <property type="entry name" value="DUF3137"/>
    <property type="match status" value="1"/>
</dbReference>
<keyword evidence="1" id="KW-0472">Membrane</keyword>
<feature type="transmembrane region" description="Helical" evidence="1">
    <location>
        <begin position="33"/>
        <end position="66"/>
    </location>
</feature>
<comment type="caution">
    <text evidence="2">The sequence shown here is derived from an EMBL/GenBank/DDBJ whole genome shotgun (WGS) entry which is preliminary data.</text>
</comment>
<name>A0A0C1FIR0_9SPHI</name>
<gene>
    <name evidence="2" type="ORF">OC25_15680</name>
</gene>